<gene>
    <name evidence="1" type="ORF">V5N11_031631</name>
</gene>
<comment type="caution">
    <text evidence="1">The sequence shown here is derived from an EMBL/GenBank/DDBJ whole genome shotgun (WGS) entry which is preliminary data.</text>
</comment>
<reference evidence="1 2" key="1">
    <citation type="submission" date="2024-04" db="EMBL/GenBank/DDBJ databases">
        <title>Genome assembly C_amara_ONT_v2.</title>
        <authorList>
            <person name="Yant L."/>
            <person name="Moore C."/>
            <person name="Slenker M."/>
        </authorList>
    </citation>
    <scope>NUCLEOTIDE SEQUENCE [LARGE SCALE GENOMIC DNA]</scope>
    <source>
        <tissue evidence="1">Leaf</tissue>
    </source>
</reference>
<keyword evidence="2" id="KW-1185">Reference proteome</keyword>
<evidence type="ECO:0000313" key="2">
    <source>
        <dbReference type="Proteomes" id="UP001558713"/>
    </source>
</evidence>
<evidence type="ECO:0008006" key="3">
    <source>
        <dbReference type="Google" id="ProtNLM"/>
    </source>
</evidence>
<dbReference type="Proteomes" id="UP001558713">
    <property type="component" value="Unassembled WGS sequence"/>
</dbReference>
<organism evidence="1 2">
    <name type="scientific">Cardamine amara subsp. amara</name>
    <dbReference type="NCBI Taxonomy" id="228776"/>
    <lineage>
        <taxon>Eukaryota</taxon>
        <taxon>Viridiplantae</taxon>
        <taxon>Streptophyta</taxon>
        <taxon>Embryophyta</taxon>
        <taxon>Tracheophyta</taxon>
        <taxon>Spermatophyta</taxon>
        <taxon>Magnoliopsida</taxon>
        <taxon>eudicotyledons</taxon>
        <taxon>Gunneridae</taxon>
        <taxon>Pentapetalae</taxon>
        <taxon>rosids</taxon>
        <taxon>malvids</taxon>
        <taxon>Brassicales</taxon>
        <taxon>Brassicaceae</taxon>
        <taxon>Cardamineae</taxon>
        <taxon>Cardamine</taxon>
    </lineage>
</organism>
<sequence>MIHELLTHMLQQQQQPQPNAQRTYMEESARESVPSKFLKLVTMMRDLGIHKFKGEQNTIAAEKWLQNLETNFDISRCPQEFKVQLAEYFLDEDAYTWWEIVMPRYILKYFPPEARDRWERQFNSLEQGKQSV</sequence>
<proteinExistence type="predicted"/>
<evidence type="ECO:0000313" key="1">
    <source>
        <dbReference type="EMBL" id="KAL1193721.1"/>
    </source>
</evidence>
<dbReference type="AlphaFoldDB" id="A0ABD0ZGA4"/>
<protein>
    <recommendedName>
        <fullName evidence="3">Retrotransposon gag domain-containing protein</fullName>
    </recommendedName>
</protein>
<accession>A0ABD0ZGA4</accession>
<dbReference type="EMBL" id="JBANAX010000775">
    <property type="protein sequence ID" value="KAL1193721.1"/>
    <property type="molecule type" value="Genomic_DNA"/>
</dbReference>
<name>A0ABD0ZGA4_CARAN</name>